<feature type="transmembrane region" description="Helical" evidence="5">
    <location>
        <begin position="70"/>
        <end position="90"/>
    </location>
</feature>
<evidence type="ECO:0000256" key="2">
    <source>
        <dbReference type="ARBA" id="ARBA00022692"/>
    </source>
</evidence>
<feature type="domain" description="Major facilitator superfamily (MFS) profile" evidence="6">
    <location>
        <begin position="1"/>
        <end position="445"/>
    </location>
</feature>
<dbReference type="GO" id="GO:0022857">
    <property type="term" value="F:transmembrane transporter activity"/>
    <property type="evidence" value="ECO:0007669"/>
    <property type="project" value="InterPro"/>
</dbReference>
<organism evidence="7 8">
    <name type="scientific">Cordyceps javanica</name>
    <dbReference type="NCBI Taxonomy" id="43265"/>
    <lineage>
        <taxon>Eukaryota</taxon>
        <taxon>Fungi</taxon>
        <taxon>Dikarya</taxon>
        <taxon>Ascomycota</taxon>
        <taxon>Pezizomycotina</taxon>
        <taxon>Sordariomycetes</taxon>
        <taxon>Hypocreomycetidae</taxon>
        <taxon>Hypocreales</taxon>
        <taxon>Cordycipitaceae</taxon>
        <taxon>Cordyceps</taxon>
    </lineage>
</organism>
<feature type="transmembrane region" description="Helical" evidence="5">
    <location>
        <begin position="37"/>
        <end position="58"/>
    </location>
</feature>
<comment type="caution">
    <text evidence="7">The sequence shown here is derived from an EMBL/GenBank/DDBJ whole genome shotgun (WGS) entry which is preliminary data.</text>
</comment>
<proteinExistence type="predicted"/>
<name>A0A545VW23_9HYPO</name>
<reference evidence="7 8" key="1">
    <citation type="journal article" date="2019" name="Appl. Microbiol. Biotechnol.">
        <title>Genome sequence of Isaria javanica and comparative genome analysis insights into family S53 peptidase evolution in fungal entomopathogens.</title>
        <authorList>
            <person name="Lin R."/>
            <person name="Zhang X."/>
            <person name="Xin B."/>
            <person name="Zou M."/>
            <person name="Gao Y."/>
            <person name="Qin F."/>
            <person name="Hu Q."/>
            <person name="Xie B."/>
            <person name="Cheng X."/>
        </authorList>
    </citation>
    <scope>NUCLEOTIDE SEQUENCE [LARGE SCALE GENOMIC DNA]</scope>
    <source>
        <strain evidence="7 8">IJ1G</strain>
    </source>
</reference>
<feature type="transmembrane region" description="Helical" evidence="5">
    <location>
        <begin position="217"/>
        <end position="234"/>
    </location>
</feature>
<dbReference type="InterPro" id="IPR020846">
    <property type="entry name" value="MFS_dom"/>
</dbReference>
<dbReference type="PROSITE" id="PS50850">
    <property type="entry name" value="MFS"/>
    <property type="match status" value="1"/>
</dbReference>
<feature type="transmembrane region" description="Helical" evidence="5">
    <location>
        <begin position="148"/>
        <end position="167"/>
    </location>
</feature>
<keyword evidence="3 5" id="KW-1133">Transmembrane helix</keyword>
<evidence type="ECO:0000256" key="4">
    <source>
        <dbReference type="ARBA" id="ARBA00023136"/>
    </source>
</evidence>
<dbReference type="EMBL" id="SPUK01000010">
    <property type="protein sequence ID" value="TQV94041.1"/>
    <property type="molecule type" value="Genomic_DNA"/>
</dbReference>
<accession>A0A545VW23</accession>
<feature type="transmembrane region" description="Helical" evidence="5">
    <location>
        <begin position="102"/>
        <end position="121"/>
    </location>
</feature>
<sequence>MAKIADASGRAEALSISLVSIVLGFVVNAASRNLGTMAAGQVFYSVGQVGVMFVQQILAADTTTLENRSLFGSLLYAPPIFTAWIGGPMVEALVPTHWRWGYAMWAIIVPVVSIPLLVSIWRVQSTRGKVRDGTAMDGFISKWAQADIPGLFLFVAGLVLLLLPMTLTVRFHNGWTSPQILAMIIAGTVSFTGFVLYEIYVARYPILPLRLAKSRTVAAGCLTESLFFLSYYIWQPYFYSFLVVVNDLSPKAATNIVTSQGVSTAVVGIAAALVVKYTGNCKWVIVTGTMVKLIGGGLMIRYSNADATLAQIVIAQIIAGGGSGMISIVAQTAVQSVAGHQDVANVTTLYEAARAIGGAIGNAISGSIWTRLLLARLEAYLPEASKSRAVGIQNSFTVATSFAVGSPERIAINQSYTEVMHILLITSIAFLAASFLASWAIENVNLKKVDQNGAQSGVIGRINFKDWYKSRLSGK</sequence>
<dbReference type="PANTHER" id="PTHR23501:SF87">
    <property type="entry name" value="SIDEROPHORE IRON TRANSPORTER 2"/>
    <property type="match status" value="1"/>
</dbReference>
<keyword evidence="2 5" id="KW-0812">Transmembrane</keyword>
<dbReference type="InterPro" id="IPR011701">
    <property type="entry name" value="MFS"/>
</dbReference>
<evidence type="ECO:0000256" key="3">
    <source>
        <dbReference type="ARBA" id="ARBA00022989"/>
    </source>
</evidence>
<dbReference type="Pfam" id="PF07690">
    <property type="entry name" value="MFS_1"/>
    <property type="match status" value="1"/>
</dbReference>
<dbReference type="Proteomes" id="UP000315783">
    <property type="component" value="Unassembled WGS sequence"/>
</dbReference>
<keyword evidence="4 5" id="KW-0472">Membrane</keyword>
<comment type="subcellular location">
    <subcellularLocation>
        <location evidence="1">Membrane</location>
        <topology evidence="1">Multi-pass membrane protein</topology>
    </subcellularLocation>
</comment>
<dbReference type="InterPro" id="IPR036259">
    <property type="entry name" value="MFS_trans_sf"/>
</dbReference>
<dbReference type="Gene3D" id="1.20.1250.20">
    <property type="entry name" value="MFS general substrate transporter like domains"/>
    <property type="match status" value="2"/>
</dbReference>
<feature type="transmembrane region" description="Helical" evidence="5">
    <location>
        <begin position="419"/>
        <end position="441"/>
    </location>
</feature>
<evidence type="ECO:0000259" key="6">
    <source>
        <dbReference type="PROSITE" id="PS50850"/>
    </source>
</evidence>
<feature type="transmembrane region" description="Helical" evidence="5">
    <location>
        <begin position="12"/>
        <end position="31"/>
    </location>
</feature>
<dbReference type="GO" id="GO:0005886">
    <property type="term" value="C:plasma membrane"/>
    <property type="evidence" value="ECO:0007669"/>
    <property type="project" value="TreeGrafter"/>
</dbReference>
<evidence type="ECO:0000256" key="1">
    <source>
        <dbReference type="ARBA" id="ARBA00004141"/>
    </source>
</evidence>
<protein>
    <submittedName>
        <fullName evidence="7">Siderochrome-iron transporter MirC</fullName>
    </submittedName>
</protein>
<feature type="transmembrane region" description="Helical" evidence="5">
    <location>
        <begin position="308"/>
        <end position="330"/>
    </location>
</feature>
<gene>
    <name evidence="7" type="ORF">IF1G_06920</name>
</gene>
<dbReference type="AlphaFoldDB" id="A0A545VW23"/>
<dbReference type="PANTHER" id="PTHR23501">
    <property type="entry name" value="MAJOR FACILITATOR SUPERFAMILY"/>
    <property type="match status" value="1"/>
</dbReference>
<feature type="transmembrane region" description="Helical" evidence="5">
    <location>
        <begin position="254"/>
        <end position="275"/>
    </location>
</feature>
<feature type="transmembrane region" description="Helical" evidence="5">
    <location>
        <begin position="282"/>
        <end position="302"/>
    </location>
</feature>
<evidence type="ECO:0000313" key="8">
    <source>
        <dbReference type="Proteomes" id="UP000315783"/>
    </source>
</evidence>
<keyword evidence="8" id="KW-1185">Reference proteome</keyword>
<dbReference type="SUPFAM" id="SSF103473">
    <property type="entry name" value="MFS general substrate transporter"/>
    <property type="match status" value="1"/>
</dbReference>
<evidence type="ECO:0000313" key="7">
    <source>
        <dbReference type="EMBL" id="TQV94041.1"/>
    </source>
</evidence>
<feature type="transmembrane region" description="Helical" evidence="5">
    <location>
        <begin position="179"/>
        <end position="197"/>
    </location>
</feature>
<evidence type="ECO:0000256" key="5">
    <source>
        <dbReference type="SAM" id="Phobius"/>
    </source>
</evidence>
<dbReference type="OrthoDB" id="4088837at2759"/>